<gene>
    <name evidence="2" type="ORF">OF850_01235</name>
</gene>
<protein>
    <submittedName>
        <fullName evidence="2">GAF domain-containing protein</fullName>
    </submittedName>
</protein>
<sequence length="162" mass="17774">MTLALLTEALTLPDQPRASFAALDAAGERLAGRRLFTILLVDEARGVTRRVHSSEPQTWLLGQEAPIHDGSDFHDLVVRQGRARFCKDAEEMARAFPRHEELSAFGCESAVNLPVRWAGRTIGSLNLHDRAGHYSEAQMPVLAILGAFAVAPLLHLMREGTP</sequence>
<organism evidence="2 3">
    <name type="scientific">Sabulicella glaciei</name>
    <dbReference type="NCBI Taxonomy" id="2984948"/>
    <lineage>
        <taxon>Bacteria</taxon>
        <taxon>Pseudomonadati</taxon>
        <taxon>Pseudomonadota</taxon>
        <taxon>Alphaproteobacteria</taxon>
        <taxon>Acetobacterales</taxon>
        <taxon>Acetobacteraceae</taxon>
        <taxon>Sabulicella</taxon>
    </lineage>
</organism>
<dbReference type="InterPro" id="IPR029016">
    <property type="entry name" value="GAF-like_dom_sf"/>
</dbReference>
<dbReference type="SUPFAM" id="SSF55781">
    <property type="entry name" value="GAF domain-like"/>
    <property type="match status" value="1"/>
</dbReference>
<accession>A0ABT3NPZ9</accession>
<dbReference type="InterPro" id="IPR003018">
    <property type="entry name" value="GAF"/>
</dbReference>
<keyword evidence="3" id="KW-1185">Reference proteome</keyword>
<dbReference type="RefSeq" id="WP_301587845.1">
    <property type="nucleotide sequence ID" value="NZ_JAPFQI010000001.1"/>
</dbReference>
<comment type="caution">
    <text evidence="2">The sequence shown here is derived from an EMBL/GenBank/DDBJ whole genome shotgun (WGS) entry which is preliminary data.</text>
</comment>
<dbReference type="Pfam" id="PF13185">
    <property type="entry name" value="GAF_2"/>
    <property type="match status" value="1"/>
</dbReference>
<dbReference type="Proteomes" id="UP001526430">
    <property type="component" value="Unassembled WGS sequence"/>
</dbReference>
<reference evidence="2 3" key="1">
    <citation type="submission" date="2022-10" db="EMBL/GenBank/DDBJ databases">
        <title>Roseococcus glaciei nov., sp. nov., isolated from glacier.</title>
        <authorList>
            <person name="Liu Q."/>
            <person name="Xin Y.-H."/>
        </authorList>
    </citation>
    <scope>NUCLEOTIDE SEQUENCE [LARGE SCALE GENOMIC DNA]</scope>
    <source>
        <strain evidence="2 3">MDT2-1-1</strain>
    </source>
</reference>
<name>A0ABT3NPZ9_9PROT</name>
<feature type="domain" description="GAF" evidence="1">
    <location>
        <begin position="22"/>
        <end position="147"/>
    </location>
</feature>
<dbReference type="EMBL" id="JAPFQI010000001">
    <property type="protein sequence ID" value="MCW8084238.1"/>
    <property type="molecule type" value="Genomic_DNA"/>
</dbReference>
<dbReference type="Gene3D" id="3.30.450.40">
    <property type="match status" value="1"/>
</dbReference>
<evidence type="ECO:0000313" key="2">
    <source>
        <dbReference type="EMBL" id="MCW8084238.1"/>
    </source>
</evidence>
<proteinExistence type="predicted"/>
<evidence type="ECO:0000259" key="1">
    <source>
        <dbReference type="Pfam" id="PF13185"/>
    </source>
</evidence>
<evidence type="ECO:0000313" key="3">
    <source>
        <dbReference type="Proteomes" id="UP001526430"/>
    </source>
</evidence>